<reference evidence="3" key="1">
    <citation type="submission" date="2021-02" db="EMBL/GenBank/DDBJ databases">
        <title>Genome-Resolved Metagenomics of a Microbial Community Performing Photosynthetic Biological Nutrient Removal.</title>
        <authorList>
            <person name="Mcdaniel E.A."/>
        </authorList>
    </citation>
    <scope>NUCLEOTIDE SEQUENCE</scope>
    <source>
        <strain evidence="3">UWPOB_OBS1</strain>
    </source>
</reference>
<protein>
    <submittedName>
        <fullName evidence="3">Uncharacterized protein</fullName>
    </submittedName>
</protein>
<evidence type="ECO:0000256" key="2">
    <source>
        <dbReference type="SAM" id="SignalP"/>
    </source>
</evidence>
<feature type="compositionally biased region" description="Basic and acidic residues" evidence="1">
    <location>
        <begin position="368"/>
        <end position="383"/>
    </location>
</feature>
<feature type="region of interest" description="Disordered" evidence="1">
    <location>
        <begin position="265"/>
        <end position="286"/>
    </location>
</feature>
<proteinExistence type="predicted"/>
<accession>A0A8J7P6Y7</accession>
<organism evidence="3 4">
    <name type="scientific">Candidatus Obscuribacter phosphatis</name>
    <dbReference type="NCBI Taxonomy" id="1906157"/>
    <lineage>
        <taxon>Bacteria</taxon>
        <taxon>Bacillati</taxon>
        <taxon>Candidatus Melainabacteria</taxon>
        <taxon>Candidatus Obscuribacterales</taxon>
        <taxon>Candidatus Obscuribacteraceae</taxon>
        <taxon>Candidatus Obscuribacter</taxon>
    </lineage>
</organism>
<feature type="region of interest" description="Disordered" evidence="1">
    <location>
        <begin position="301"/>
        <end position="323"/>
    </location>
</feature>
<evidence type="ECO:0000256" key="1">
    <source>
        <dbReference type="SAM" id="MobiDB-lite"/>
    </source>
</evidence>
<dbReference type="Proteomes" id="UP000664277">
    <property type="component" value="Unassembled WGS sequence"/>
</dbReference>
<gene>
    <name evidence="3" type="ORF">J0M35_02355</name>
</gene>
<name>A0A8J7P6Y7_9BACT</name>
<evidence type="ECO:0000313" key="3">
    <source>
        <dbReference type="EMBL" id="MBN8659176.1"/>
    </source>
</evidence>
<dbReference type="PROSITE" id="PS51257">
    <property type="entry name" value="PROKAR_LIPOPROTEIN"/>
    <property type="match status" value="1"/>
</dbReference>
<comment type="caution">
    <text evidence="3">The sequence shown here is derived from an EMBL/GenBank/DDBJ whole genome shotgun (WGS) entry which is preliminary data.</text>
</comment>
<dbReference type="EMBL" id="JAFLCK010000002">
    <property type="protein sequence ID" value="MBN8659176.1"/>
    <property type="molecule type" value="Genomic_DNA"/>
</dbReference>
<keyword evidence="2" id="KW-0732">Signal</keyword>
<feature type="signal peptide" evidence="2">
    <location>
        <begin position="1"/>
        <end position="20"/>
    </location>
</feature>
<dbReference type="AlphaFoldDB" id="A0A8J7P6Y7"/>
<sequence>MKTKLLLLPTLTVSCLMSLAFGVVQSPAIQAMTTEDLSRAEAGVKLLMGIYGRLGSEPQLALKNEGKSKSDMRQDMALGVSPASLQREANSLSEPGQLLSNQLAFNNNADPALVIRPQQSNKKITVGRAVMQKVVPIEGMTIAMAPPSEKAPSRRVALQAAGFGAEKESRLAEKTDSSKFAELKQEVQATNLRQRTAAIPYLAGNQIGTITPMQDKGHVREFNSDSKRTSYNTTIAQQNADSFGGSMGASSYGAGMGASNFGRAVVSAERDDQDERSDKNEKFGLVRPAEQPGLFKYVREHAQPLPKQSPVDSEEPGRKNIGKDAAGEEVFLADKLMTVPPPAAMPQAAQYQQARVQSKPQYKVAAGTEKKTREKAKAAPAREEPLITSARNAPGAPPLVAYLPPSTLRGINGLNLWVGEAETLNFLKSRGTIRSTATLGWKVVTLTNTQGQVACQAYLRNGKLEALRVYSSDLLPNSLGVPIDSDLTQMKSKYGEPSFVLEEPKTEKPSAVSAKNYVYPLSQVAFQIARDKNQGQGKPKVVSVLFFHYL</sequence>
<feature type="chain" id="PRO_5035206846" evidence="2">
    <location>
        <begin position="21"/>
        <end position="550"/>
    </location>
</feature>
<evidence type="ECO:0000313" key="4">
    <source>
        <dbReference type="Proteomes" id="UP000664277"/>
    </source>
</evidence>
<feature type="region of interest" description="Disordered" evidence="1">
    <location>
        <begin position="364"/>
        <end position="383"/>
    </location>
</feature>